<name>A0ABY7D595_9BASI</name>
<evidence type="ECO:0000313" key="2">
    <source>
        <dbReference type="EMBL" id="WAQ92410.1"/>
    </source>
</evidence>
<keyword evidence="3" id="KW-1185">Reference proteome</keyword>
<sequence>MLTAPTTKGKGQSSQEQAESQRPSQENPNVTQPSGKGKTTKKSAPQTRSATKIVVAEGPAEGPSTSPRSHGQKSEQWRNRNHHSPTGRQRRKEGATVHREPGVGDRLINHHGGH</sequence>
<accession>A0ABY7D595</accession>
<evidence type="ECO:0000256" key="1">
    <source>
        <dbReference type="SAM" id="MobiDB-lite"/>
    </source>
</evidence>
<gene>
    <name evidence="2" type="ORF">PtA15_16A318</name>
</gene>
<dbReference type="Proteomes" id="UP001164743">
    <property type="component" value="Chromosome 16A"/>
</dbReference>
<dbReference type="EMBL" id="CP110436">
    <property type="protein sequence ID" value="WAQ92410.1"/>
    <property type="molecule type" value="Genomic_DNA"/>
</dbReference>
<evidence type="ECO:0000313" key="3">
    <source>
        <dbReference type="Proteomes" id="UP001164743"/>
    </source>
</evidence>
<feature type="compositionally biased region" description="Basic residues" evidence="1">
    <location>
        <begin position="79"/>
        <end position="91"/>
    </location>
</feature>
<reference evidence="2" key="1">
    <citation type="submission" date="2022-10" db="EMBL/GenBank/DDBJ databases">
        <title>Puccinia triticina Genome sequencing and assembly.</title>
        <authorList>
            <person name="Li C."/>
        </authorList>
    </citation>
    <scope>NUCLEOTIDE SEQUENCE</scope>
    <source>
        <strain evidence="2">Pt15</strain>
    </source>
</reference>
<dbReference type="GeneID" id="77804891"/>
<feature type="compositionally biased region" description="Basic and acidic residues" evidence="1">
    <location>
        <begin position="92"/>
        <end position="103"/>
    </location>
</feature>
<protein>
    <submittedName>
        <fullName evidence="2">Uncharacterized protein</fullName>
    </submittedName>
</protein>
<feature type="compositionally biased region" description="Polar residues" evidence="1">
    <location>
        <begin position="1"/>
        <end position="34"/>
    </location>
</feature>
<feature type="region of interest" description="Disordered" evidence="1">
    <location>
        <begin position="1"/>
        <end position="114"/>
    </location>
</feature>
<proteinExistence type="predicted"/>
<organism evidence="2 3">
    <name type="scientific">Puccinia triticina</name>
    <dbReference type="NCBI Taxonomy" id="208348"/>
    <lineage>
        <taxon>Eukaryota</taxon>
        <taxon>Fungi</taxon>
        <taxon>Dikarya</taxon>
        <taxon>Basidiomycota</taxon>
        <taxon>Pucciniomycotina</taxon>
        <taxon>Pucciniomycetes</taxon>
        <taxon>Pucciniales</taxon>
        <taxon>Pucciniaceae</taxon>
        <taxon>Puccinia</taxon>
    </lineage>
</organism>
<dbReference type="RefSeq" id="XP_053027965.1">
    <property type="nucleotide sequence ID" value="XM_053163996.1"/>
</dbReference>